<dbReference type="Proteomes" id="UP001178508">
    <property type="component" value="Chromosome 3"/>
</dbReference>
<evidence type="ECO:0000313" key="2">
    <source>
        <dbReference type="EMBL" id="CAJ1052946.1"/>
    </source>
</evidence>
<evidence type="ECO:0000256" key="1">
    <source>
        <dbReference type="SAM" id="MobiDB-lite"/>
    </source>
</evidence>
<name>A0AAV1EW86_XYRNO</name>
<feature type="compositionally biased region" description="Acidic residues" evidence="1">
    <location>
        <begin position="244"/>
        <end position="253"/>
    </location>
</feature>
<feature type="compositionally biased region" description="Low complexity" evidence="1">
    <location>
        <begin position="191"/>
        <end position="208"/>
    </location>
</feature>
<reference evidence="2" key="1">
    <citation type="submission" date="2023-08" db="EMBL/GenBank/DDBJ databases">
        <authorList>
            <person name="Alioto T."/>
            <person name="Alioto T."/>
            <person name="Gomez Garrido J."/>
        </authorList>
    </citation>
    <scope>NUCLEOTIDE SEQUENCE</scope>
</reference>
<feature type="compositionally biased region" description="Acidic residues" evidence="1">
    <location>
        <begin position="320"/>
        <end position="334"/>
    </location>
</feature>
<dbReference type="AlphaFoldDB" id="A0AAV1EW86"/>
<feature type="compositionally biased region" description="Low complexity" evidence="1">
    <location>
        <begin position="158"/>
        <end position="177"/>
    </location>
</feature>
<proteinExistence type="predicted"/>
<sequence>MLECVHLYIFYQILSSFCLLESTPELLSAVQVSAGSTVEIAAASVGDTSLVEVVHVIKEDENGLSFTAVTEILEESTEMEAKEALEETAAESEEVLETGEAVVKIEAPAEEKVAVKTSAPAALEEEQEVAASPDESLLQTEEKVEDVGTEDQALVTGAAPPEEATPAEEASTAADAASPDEEASSTNISPEDSVSAEAAAVETDSTEASPEDAEAVGETTPAEGAASDTPVDETPAAVGSVEETVAESEEAAEVVETQGDGVEVVKKTVQLAAASGSDLEILSTAEPEPSSDTPARETTHCTSCHSNPSLAEEVAPPAAFEDEDAEDVMSEAQEEVSLVEGKNTETTMMVSAQS</sequence>
<keyword evidence="3" id="KW-1185">Reference proteome</keyword>
<dbReference type="EMBL" id="OY660866">
    <property type="protein sequence ID" value="CAJ1052946.1"/>
    <property type="molecule type" value="Genomic_DNA"/>
</dbReference>
<feature type="region of interest" description="Disordered" evidence="1">
    <location>
        <begin position="116"/>
        <end position="337"/>
    </location>
</feature>
<gene>
    <name evidence="2" type="ORF">XNOV1_A018441</name>
</gene>
<organism evidence="2 3">
    <name type="scientific">Xyrichtys novacula</name>
    <name type="common">Pearly razorfish</name>
    <name type="synonym">Hemipteronotus novacula</name>
    <dbReference type="NCBI Taxonomy" id="13765"/>
    <lineage>
        <taxon>Eukaryota</taxon>
        <taxon>Metazoa</taxon>
        <taxon>Chordata</taxon>
        <taxon>Craniata</taxon>
        <taxon>Vertebrata</taxon>
        <taxon>Euteleostomi</taxon>
        <taxon>Actinopterygii</taxon>
        <taxon>Neopterygii</taxon>
        <taxon>Teleostei</taxon>
        <taxon>Neoteleostei</taxon>
        <taxon>Acanthomorphata</taxon>
        <taxon>Eupercaria</taxon>
        <taxon>Labriformes</taxon>
        <taxon>Labridae</taxon>
        <taxon>Xyrichtys</taxon>
    </lineage>
</organism>
<protein>
    <submittedName>
        <fullName evidence="2">Fibrous sheath CABYR-binding protein-like</fullName>
    </submittedName>
</protein>
<accession>A0AAV1EW86</accession>
<feature type="compositionally biased region" description="Polar residues" evidence="1">
    <location>
        <begin position="300"/>
        <end position="309"/>
    </location>
</feature>
<evidence type="ECO:0000313" key="3">
    <source>
        <dbReference type="Proteomes" id="UP001178508"/>
    </source>
</evidence>